<dbReference type="EMBL" id="JAFNEN010000175">
    <property type="protein sequence ID" value="KAG8190735.1"/>
    <property type="molecule type" value="Genomic_DNA"/>
</dbReference>
<reference evidence="1 2" key="1">
    <citation type="journal article" date="2022" name="Nat. Ecol. Evol.">
        <title>A masculinizing supergene underlies an exaggerated male reproductive morph in a spider.</title>
        <authorList>
            <person name="Hendrickx F."/>
            <person name="De Corte Z."/>
            <person name="Sonet G."/>
            <person name="Van Belleghem S.M."/>
            <person name="Kostlbacher S."/>
            <person name="Vangestel C."/>
        </authorList>
    </citation>
    <scope>NUCLEOTIDE SEQUENCE [LARGE SCALE GENOMIC DNA]</scope>
    <source>
        <strain evidence="1">W744_W776</strain>
    </source>
</reference>
<dbReference type="Proteomes" id="UP000827092">
    <property type="component" value="Unassembled WGS sequence"/>
</dbReference>
<gene>
    <name evidence="1" type="ORF">JTE90_024868</name>
</gene>
<evidence type="ECO:0000313" key="1">
    <source>
        <dbReference type="EMBL" id="KAG8190735.1"/>
    </source>
</evidence>
<name>A0AAV6V1Z0_9ARAC</name>
<comment type="caution">
    <text evidence="1">The sequence shown here is derived from an EMBL/GenBank/DDBJ whole genome shotgun (WGS) entry which is preliminary data.</text>
</comment>
<protein>
    <submittedName>
        <fullName evidence="1">Uncharacterized protein</fullName>
    </submittedName>
</protein>
<sequence length="86" mass="9963">MTTKKRPLNQLWTEKRPLLFPMAVGMWQSGRMGGCSEPLAGDIRPGVWRTMFFAQGGFYLHPPTNPICRYQKEKKDTLRKNGTIHR</sequence>
<evidence type="ECO:0000313" key="2">
    <source>
        <dbReference type="Proteomes" id="UP000827092"/>
    </source>
</evidence>
<dbReference type="AlphaFoldDB" id="A0AAV6V1Z0"/>
<accession>A0AAV6V1Z0</accession>
<organism evidence="1 2">
    <name type="scientific">Oedothorax gibbosus</name>
    <dbReference type="NCBI Taxonomy" id="931172"/>
    <lineage>
        <taxon>Eukaryota</taxon>
        <taxon>Metazoa</taxon>
        <taxon>Ecdysozoa</taxon>
        <taxon>Arthropoda</taxon>
        <taxon>Chelicerata</taxon>
        <taxon>Arachnida</taxon>
        <taxon>Araneae</taxon>
        <taxon>Araneomorphae</taxon>
        <taxon>Entelegynae</taxon>
        <taxon>Araneoidea</taxon>
        <taxon>Linyphiidae</taxon>
        <taxon>Erigoninae</taxon>
        <taxon>Oedothorax</taxon>
    </lineage>
</organism>
<keyword evidence="2" id="KW-1185">Reference proteome</keyword>
<proteinExistence type="predicted"/>